<proteinExistence type="predicted"/>
<accession>A0A371QU43</accession>
<evidence type="ECO:0000313" key="2">
    <source>
        <dbReference type="Proteomes" id="UP000257123"/>
    </source>
</evidence>
<comment type="caution">
    <text evidence="1">The sequence shown here is derived from an EMBL/GenBank/DDBJ whole genome shotgun (WGS) entry which is preliminary data.</text>
</comment>
<name>A0A371QU43_9CREN</name>
<reference evidence="1 2" key="1">
    <citation type="submission" date="2017-07" db="EMBL/GenBank/DDBJ databases">
        <title>Draft genome sequence of aerobic hyperthermophilic archaea, Pyrobaculum aerophilum YKB31 and YKB32.</title>
        <authorList>
            <person name="Mochizuki T."/>
            <person name="Berliner A.J."/>
            <person name="Yoshida-Takashima Y."/>
            <person name="Takaki Y."/>
            <person name="Nunoura T."/>
            <person name="Takai K."/>
        </authorList>
    </citation>
    <scope>NUCLEOTIDE SEQUENCE [LARGE SCALE GENOMIC DNA]</scope>
    <source>
        <strain evidence="1 2">YKB31</strain>
    </source>
</reference>
<evidence type="ECO:0000313" key="1">
    <source>
        <dbReference type="EMBL" id="RFA92627.1"/>
    </source>
</evidence>
<protein>
    <submittedName>
        <fullName evidence="1">Uncharacterized protein</fullName>
    </submittedName>
</protein>
<sequence length="750" mass="80665">MKRLALLLIALGVAAVYALFSFFNATYWRVNATLPPPVMKDFNASLYPLARGWYQLSDVNITYYYMKFMPGWPEQYVVGRFRARDPGWSARLVAVSRAGNPGGTYAISLGGQPQITDQQDAGPFVPTTAQLVWTTATTGRYSVLARAIFQQGGITAWQWVNFTAEPMQRLYQQTFSCGVSSISESFNWCSSVQYNYGWTGASNTTLINLPYQVVTYGPEAWVEVSSSVGNPAPSLRLLVDGANSDLYGVAALVIDLTALGQVSTASTFSIEHLYGWIGGDTRNNIAYLEFKVRRPDGSVVKLYLVRDDGILTTQIFDVVEGTATAVCSYSVGSGPGSCPAGHVVIRLGTLSTSWSTFYSGSIDSYVGIGVVEKIALVAVDRFSGRNKWRADFFVYWDNFAINGWSCTLSSNVATYTRGQSLTQVYVDPRNSPSTPPSLATEVDAYGNTGNVNDDYGYAVAVYRLPAPIPAAGTAISVRGLYQRDSNDASNNAAFVSVGVDTNGDGAVDMEYIYYRTDGTTYAIVSSFINPGQLICAGACADTTQFKFIALGSMASENSYAWSISLGETPGAVLGVAFGVVDASGYADGASDDFWVFWDDLTITYSACGLPSGWSASGKYAWQSNNYLLATGSVVVYRGLVPNALTYLSNFTGVGAFAVFDSSFNVIFGVFKTGSSFSALCGPSAVALGTLPAAKYVELRPLNGFGDVIIRDQSGAVLARYGCTYSTTPQYVGYKTDAGQILKAYSIETWG</sequence>
<dbReference type="Proteomes" id="UP000257123">
    <property type="component" value="Unassembled WGS sequence"/>
</dbReference>
<dbReference type="EMBL" id="NMUE01000083">
    <property type="protein sequence ID" value="RFA92627.1"/>
    <property type="molecule type" value="Genomic_DNA"/>
</dbReference>
<organism evidence="1 2">
    <name type="scientific">Pyrobaculum aerophilum</name>
    <dbReference type="NCBI Taxonomy" id="13773"/>
    <lineage>
        <taxon>Archaea</taxon>
        <taxon>Thermoproteota</taxon>
        <taxon>Thermoprotei</taxon>
        <taxon>Thermoproteales</taxon>
        <taxon>Thermoproteaceae</taxon>
        <taxon>Pyrobaculum</taxon>
    </lineage>
</organism>
<dbReference type="AlphaFoldDB" id="A0A371QU43"/>
<dbReference type="RefSeq" id="WP_116422165.1">
    <property type="nucleotide sequence ID" value="NZ_NMUE01000083.1"/>
</dbReference>
<gene>
    <name evidence="1" type="ORF">CGL51_14115</name>
</gene>